<dbReference type="InterPro" id="IPR001461">
    <property type="entry name" value="Aspartic_peptidase_A1"/>
</dbReference>
<dbReference type="AlphaFoldDB" id="A0A8C9TYN6"/>
<evidence type="ECO:0000256" key="3">
    <source>
        <dbReference type="ARBA" id="ARBA00011924"/>
    </source>
</evidence>
<evidence type="ECO:0000256" key="2">
    <source>
        <dbReference type="ARBA" id="ARBA00007447"/>
    </source>
</evidence>
<reference evidence="13" key="2">
    <citation type="submission" date="2025-08" db="UniProtKB">
        <authorList>
            <consortium name="Ensembl"/>
        </authorList>
    </citation>
    <scope>IDENTIFICATION</scope>
</reference>
<dbReference type="InterPro" id="IPR012848">
    <property type="entry name" value="Aspartic_peptidase_N"/>
</dbReference>
<keyword evidence="4 11" id="KW-0645">Protease</keyword>
<feature type="disulfide bond" evidence="10">
    <location>
        <begin position="329"/>
        <end position="363"/>
    </location>
</feature>
<comment type="function">
    <text evidence="1">Shows particularly broad specificity; although bonds involving phenylalanine and leucine are preferred, many others are also cleaved to some extent.</text>
</comment>
<feature type="domain" description="Peptidase A1" evidence="12">
    <location>
        <begin position="96"/>
        <end position="399"/>
    </location>
</feature>
<evidence type="ECO:0000256" key="5">
    <source>
        <dbReference type="ARBA" id="ARBA00022750"/>
    </source>
</evidence>
<comment type="similarity">
    <text evidence="2 11">Belongs to the peptidase A1 family.</text>
</comment>
<evidence type="ECO:0000256" key="4">
    <source>
        <dbReference type="ARBA" id="ARBA00022670"/>
    </source>
</evidence>
<evidence type="ECO:0000259" key="12">
    <source>
        <dbReference type="PROSITE" id="PS51767"/>
    </source>
</evidence>
<name>A0A8C9TYN6_SCLFO</name>
<dbReference type="Proteomes" id="UP000694397">
    <property type="component" value="Chromosome 20"/>
</dbReference>
<keyword evidence="7 11" id="KW-0378">Hydrolase</keyword>
<dbReference type="EC" id="3.4.23.1" evidence="3"/>
<dbReference type="Gene3D" id="2.40.70.10">
    <property type="entry name" value="Acid Proteases"/>
    <property type="match status" value="2"/>
</dbReference>
<dbReference type="PANTHER" id="PTHR47966:SF22">
    <property type="entry name" value="PEPSIN A-3-RELATED"/>
    <property type="match status" value="1"/>
</dbReference>
<dbReference type="GO" id="GO:0004190">
    <property type="term" value="F:aspartic-type endopeptidase activity"/>
    <property type="evidence" value="ECO:0007669"/>
    <property type="project" value="UniProtKB-KW"/>
</dbReference>
<keyword evidence="6" id="KW-0222">Digestion</keyword>
<dbReference type="GO" id="GO:0007586">
    <property type="term" value="P:digestion"/>
    <property type="evidence" value="ECO:0007669"/>
    <property type="project" value="UniProtKB-KW"/>
</dbReference>
<evidence type="ECO:0000256" key="9">
    <source>
        <dbReference type="PIRSR" id="PIRSR601461-1"/>
    </source>
</evidence>
<dbReference type="GO" id="GO:0006508">
    <property type="term" value="P:proteolysis"/>
    <property type="evidence" value="ECO:0007669"/>
    <property type="project" value="UniProtKB-KW"/>
</dbReference>
<dbReference type="PROSITE" id="PS51767">
    <property type="entry name" value="PEPTIDASE_A1"/>
    <property type="match status" value="1"/>
</dbReference>
<dbReference type="PROSITE" id="PS00141">
    <property type="entry name" value="ASP_PROTEASE"/>
    <property type="match status" value="2"/>
</dbReference>
<sequence length="402" mass="43553">MNTVINIFKAIYAELLAKSKALVLISSVVIANSGLPHQPFADLVPLIKGKTVRETMEEKGLWEDFRQKYPYNPMAKFDSSFAAADEPMTNDADLSYYGVISIGTPPQSFKVIFDTGSSNLWVPSVYCSSQACQNHQKFDPRQSSTFKWAGKSLSIQYGTGSMTGSLAYDTVRVASIVDTNQMFGLSQTEAPFMAHMVADGILGLAFASISSSGATPVFDNMIAEGLLSQDLFSVYLTSNSQSGSMLTLGGIDSSYYTGQIAWIPLSSETYWQITMESVTINGNVIACNGGCQAIVDTGTSLLVGPAADINNMNQWVGATVNNGDAVVNCNNIQSMPDISFNINGYSFTIPASTYVRQSTYYGCRTGFSGSDSNLWILGDVFIREYYSIFDRSNRMVGLAKSA</sequence>
<feature type="active site" evidence="9">
    <location>
        <position position="114"/>
    </location>
</feature>
<dbReference type="Pfam" id="PF07966">
    <property type="entry name" value="A1_Propeptide"/>
    <property type="match status" value="1"/>
</dbReference>
<reference evidence="13" key="3">
    <citation type="submission" date="2025-09" db="UniProtKB">
        <authorList>
            <consortium name="Ensembl"/>
        </authorList>
    </citation>
    <scope>IDENTIFICATION</scope>
</reference>
<feature type="active site" evidence="9">
    <location>
        <position position="296"/>
    </location>
</feature>
<dbReference type="InterPro" id="IPR021109">
    <property type="entry name" value="Peptidase_aspartic_dom_sf"/>
</dbReference>
<evidence type="ECO:0000256" key="8">
    <source>
        <dbReference type="ARBA" id="ARBA00023157"/>
    </source>
</evidence>
<gene>
    <name evidence="13" type="primary">LOC108939906</name>
</gene>
<dbReference type="FunFam" id="2.40.70.10:FF:000004">
    <property type="entry name" value="Pepsin A"/>
    <property type="match status" value="1"/>
</dbReference>
<dbReference type="FunFam" id="2.40.70.10:FF:000006">
    <property type="entry name" value="Cathepsin E"/>
    <property type="match status" value="1"/>
</dbReference>
<dbReference type="Pfam" id="PF00026">
    <property type="entry name" value="Asp"/>
    <property type="match status" value="1"/>
</dbReference>
<evidence type="ECO:0000313" key="14">
    <source>
        <dbReference type="Proteomes" id="UP000694397"/>
    </source>
</evidence>
<proteinExistence type="inferred from homology"/>
<feature type="disulfide bond" evidence="10">
    <location>
        <begin position="127"/>
        <end position="132"/>
    </location>
</feature>
<dbReference type="Gene3D" id="6.10.140.60">
    <property type="match status" value="1"/>
</dbReference>
<dbReference type="Ensembl" id="ENSSFOT00015045720.1">
    <property type="protein sequence ID" value="ENSSFOP00015058708.1"/>
    <property type="gene ID" value="ENSSFOG00015001654.2"/>
</dbReference>
<keyword evidence="14" id="KW-1185">Reference proteome</keyword>
<evidence type="ECO:0000256" key="1">
    <source>
        <dbReference type="ARBA" id="ARBA00002318"/>
    </source>
</evidence>
<evidence type="ECO:0000256" key="6">
    <source>
        <dbReference type="ARBA" id="ARBA00022757"/>
    </source>
</evidence>
<evidence type="ECO:0000256" key="10">
    <source>
        <dbReference type="PIRSR" id="PIRSR601461-2"/>
    </source>
</evidence>
<evidence type="ECO:0000256" key="11">
    <source>
        <dbReference type="RuleBase" id="RU000454"/>
    </source>
</evidence>
<dbReference type="SUPFAM" id="SSF50630">
    <property type="entry name" value="Acid proteases"/>
    <property type="match status" value="1"/>
</dbReference>
<evidence type="ECO:0000313" key="13">
    <source>
        <dbReference type="Ensembl" id="ENSSFOP00015058708.1"/>
    </source>
</evidence>
<reference evidence="13 14" key="1">
    <citation type="submission" date="2019-04" db="EMBL/GenBank/DDBJ databases">
        <authorList>
            <consortium name="Wellcome Sanger Institute Data Sharing"/>
        </authorList>
    </citation>
    <scope>NUCLEOTIDE SEQUENCE [LARGE SCALE GENOMIC DNA]</scope>
</reference>
<dbReference type="OrthoDB" id="771136at2759"/>
<keyword evidence="5 11" id="KW-0064">Aspartyl protease</keyword>
<keyword evidence="8 10" id="KW-1015">Disulfide bond</keyword>
<dbReference type="PANTHER" id="PTHR47966">
    <property type="entry name" value="BETA-SITE APP-CLEAVING ENZYME, ISOFORM A-RELATED"/>
    <property type="match status" value="1"/>
</dbReference>
<evidence type="ECO:0000256" key="7">
    <source>
        <dbReference type="ARBA" id="ARBA00022801"/>
    </source>
</evidence>
<dbReference type="InterPro" id="IPR001969">
    <property type="entry name" value="Aspartic_peptidase_AS"/>
</dbReference>
<protein>
    <recommendedName>
        <fullName evidence="3">pepsin A</fullName>
        <ecNumber evidence="3">3.4.23.1</ecNumber>
    </recommendedName>
</protein>
<dbReference type="GeneTree" id="ENSGT00940000162710"/>
<dbReference type="InterPro" id="IPR033121">
    <property type="entry name" value="PEPTIDASE_A1"/>
</dbReference>
<organism evidence="13 14">
    <name type="scientific">Scleropages formosus</name>
    <name type="common">Asian bonytongue</name>
    <name type="synonym">Osteoglossum formosum</name>
    <dbReference type="NCBI Taxonomy" id="113540"/>
    <lineage>
        <taxon>Eukaryota</taxon>
        <taxon>Metazoa</taxon>
        <taxon>Chordata</taxon>
        <taxon>Craniata</taxon>
        <taxon>Vertebrata</taxon>
        <taxon>Euteleostomi</taxon>
        <taxon>Actinopterygii</taxon>
        <taxon>Neopterygii</taxon>
        <taxon>Teleostei</taxon>
        <taxon>Osteoglossocephala</taxon>
        <taxon>Osteoglossomorpha</taxon>
        <taxon>Osteoglossiformes</taxon>
        <taxon>Osteoglossidae</taxon>
        <taxon>Scleropages</taxon>
    </lineage>
</organism>
<dbReference type="PRINTS" id="PR00792">
    <property type="entry name" value="PEPSIN"/>
</dbReference>
<feature type="disulfide bond" evidence="10">
    <location>
        <begin position="287"/>
        <end position="291"/>
    </location>
</feature>
<accession>A0A8C9TYN6</accession>